<proteinExistence type="predicted"/>
<accession>A0A180H4Q5</accession>
<reference evidence="2" key="1">
    <citation type="submission" date="2009-11" db="EMBL/GenBank/DDBJ databases">
        <authorList>
            <consortium name="The Broad Institute Genome Sequencing Platform"/>
            <person name="Ward D."/>
            <person name="Feldgarden M."/>
            <person name="Earl A."/>
            <person name="Young S.K."/>
            <person name="Zeng Q."/>
            <person name="Koehrsen M."/>
            <person name="Alvarado L."/>
            <person name="Berlin A."/>
            <person name="Bochicchio J."/>
            <person name="Borenstein D."/>
            <person name="Chapman S.B."/>
            <person name="Chen Z."/>
            <person name="Engels R."/>
            <person name="Freedman E."/>
            <person name="Gellesch M."/>
            <person name="Goldberg J."/>
            <person name="Griggs A."/>
            <person name="Gujja S."/>
            <person name="Heilman E."/>
            <person name="Heiman D."/>
            <person name="Hepburn T."/>
            <person name="Howarth C."/>
            <person name="Jen D."/>
            <person name="Larson L."/>
            <person name="Lewis B."/>
            <person name="Mehta T."/>
            <person name="Park D."/>
            <person name="Pearson M."/>
            <person name="Roberts A."/>
            <person name="Saif S."/>
            <person name="Shea T."/>
            <person name="Shenoy N."/>
            <person name="Sisk P."/>
            <person name="Stolte C."/>
            <person name="Sykes S."/>
            <person name="Thomson T."/>
            <person name="Walk T."/>
            <person name="White J."/>
            <person name="Yandava C."/>
            <person name="Izard J."/>
            <person name="Baranova O.V."/>
            <person name="Blanton J.M."/>
            <person name="Tanner A.C."/>
            <person name="Dewhirst F.E."/>
            <person name="Haas B."/>
            <person name="Nusbaum C."/>
            <person name="Birren B."/>
        </authorList>
    </citation>
    <scope>NUCLEOTIDE SEQUENCE [LARGE SCALE GENOMIC DNA]</scope>
    <source>
        <strain evidence="2">1-1 BBBD Race 1</strain>
    </source>
</reference>
<name>A0A180H4Q5_PUCT1</name>
<evidence type="ECO:0000313" key="4">
    <source>
        <dbReference type="Proteomes" id="UP000005240"/>
    </source>
</evidence>
<gene>
    <name evidence="2" type="ORF">PTTG_25136</name>
</gene>
<dbReference type="Proteomes" id="UP000005240">
    <property type="component" value="Unassembled WGS sequence"/>
</dbReference>
<reference evidence="3 4" key="3">
    <citation type="journal article" date="2017" name="G3 (Bethesda)">
        <title>Comparative analysis highlights variable genome content of wheat rusts and divergence of the mating loci.</title>
        <authorList>
            <person name="Cuomo C.A."/>
            <person name="Bakkeren G."/>
            <person name="Khalil H.B."/>
            <person name="Panwar V."/>
            <person name="Joly D."/>
            <person name="Linning R."/>
            <person name="Sakthikumar S."/>
            <person name="Song X."/>
            <person name="Adiconis X."/>
            <person name="Fan L."/>
            <person name="Goldberg J.M."/>
            <person name="Levin J.Z."/>
            <person name="Young S."/>
            <person name="Zeng Q."/>
            <person name="Anikster Y."/>
            <person name="Bruce M."/>
            <person name="Wang M."/>
            <person name="Yin C."/>
            <person name="McCallum B."/>
            <person name="Szabo L.J."/>
            <person name="Hulbert S."/>
            <person name="Chen X."/>
            <person name="Fellers J.P."/>
        </authorList>
    </citation>
    <scope>NUCLEOTIDE SEQUENCE</scope>
    <source>
        <strain evidence="3">isolate 1-1 / race 1 (BBBD)</strain>
        <strain evidence="4">Isolate 1-1 / race 1 (BBBD)</strain>
    </source>
</reference>
<dbReference type="OrthoDB" id="2506702at2759"/>
<dbReference type="VEuPathDB" id="FungiDB:PTTG_25136"/>
<reference evidence="2" key="2">
    <citation type="submission" date="2016-05" db="EMBL/GenBank/DDBJ databases">
        <title>Comparative analysis highlights variable genome content of wheat rusts and divergence of the mating loci.</title>
        <authorList>
            <person name="Cuomo C.A."/>
            <person name="Bakkeren G."/>
            <person name="Szabo L."/>
            <person name="Khalil H."/>
            <person name="Joly D."/>
            <person name="Goldberg J."/>
            <person name="Young S."/>
            <person name="Zeng Q."/>
            <person name="Fellers J."/>
        </authorList>
    </citation>
    <scope>NUCLEOTIDE SEQUENCE [LARGE SCALE GENOMIC DNA]</scope>
    <source>
        <strain evidence="2">1-1 BBBD Race 1</strain>
    </source>
</reference>
<evidence type="ECO:0000313" key="2">
    <source>
        <dbReference type="EMBL" id="OAW00007.1"/>
    </source>
</evidence>
<organism evidence="2">
    <name type="scientific">Puccinia triticina (isolate 1-1 / race 1 (BBBD))</name>
    <name type="common">Brown leaf rust fungus</name>
    <dbReference type="NCBI Taxonomy" id="630390"/>
    <lineage>
        <taxon>Eukaryota</taxon>
        <taxon>Fungi</taxon>
        <taxon>Dikarya</taxon>
        <taxon>Basidiomycota</taxon>
        <taxon>Pucciniomycotina</taxon>
        <taxon>Pucciniomycetes</taxon>
        <taxon>Pucciniales</taxon>
        <taxon>Pucciniaceae</taxon>
        <taxon>Puccinia</taxon>
    </lineage>
</organism>
<keyword evidence="4" id="KW-1185">Reference proteome</keyword>
<protein>
    <submittedName>
        <fullName evidence="2 3">Uncharacterized protein</fullName>
    </submittedName>
</protein>
<dbReference type="EnsemblFungi" id="PTTG_25136-t43_1">
    <property type="protein sequence ID" value="PTTG_25136-t43_1-p1"/>
    <property type="gene ID" value="PTTG_25136"/>
</dbReference>
<evidence type="ECO:0000256" key="1">
    <source>
        <dbReference type="SAM" id="MobiDB-lite"/>
    </source>
</evidence>
<sequence>MTLPRGNSSAQFIQPPNVLPTPGDHATPPPYNSLPSPGPAPPNFVPRPIPFTEDTIEQNPHPVPNPHFTTPTITIPLPIFKSNHAVLKILFDGTSNLFGIREVTDAANLAMNARLVRLEEPVVAPPPPPALAVQHIPEPPFFSHIYFLGDVSETYRFVSLVRDTFARLPNHFANKRQRVLWISSYFRAASGRIGDSCPSYTWWRSLLAQNAHVQRLDVRRASALSDYIIDELLTSENFLNAIEDTFSNHTEVEDARRQFDQSENSRFGGD</sequence>
<dbReference type="AlphaFoldDB" id="A0A180H4Q5"/>
<evidence type="ECO:0000313" key="3">
    <source>
        <dbReference type="EnsemblFungi" id="PTTG_25136-t43_1-p1"/>
    </source>
</evidence>
<dbReference type="EMBL" id="ADAS02000001">
    <property type="protein sequence ID" value="OAW00007.1"/>
    <property type="molecule type" value="Genomic_DNA"/>
</dbReference>
<dbReference type="STRING" id="630390.A0A180H4Q5"/>
<feature type="compositionally biased region" description="Polar residues" evidence="1">
    <location>
        <begin position="1"/>
        <end position="14"/>
    </location>
</feature>
<reference evidence="3" key="4">
    <citation type="submission" date="2025-05" db="UniProtKB">
        <authorList>
            <consortium name="EnsemblFungi"/>
        </authorList>
    </citation>
    <scope>IDENTIFICATION</scope>
    <source>
        <strain evidence="3">isolate 1-1 / race 1 (BBBD)</strain>
    </source>
</reference>
<feature type="compositionally biased region" description="Pro residues" evidence="1">
    <location>
        <begin position="27"/>
        <end position="45"/>
    </location>
</feature>
<feature type="region of interest" description="Disordered" evidence="1">
    <location>
        <begin position="1"/>
        <end position="45"/>
    </location>
</feature>